<dbReference type="Proteomes" id="UP000829354">
    <property type="component" value="Chromosome X"/>
</dbReference>
<reference evidence="1 2" key="1">
    <citation type="submission" date="2022-04" db="EMBL/GenBank/DDBJ databases">
        <title>Chromosome-level reference genomes for two strains of Caenorhabditis briggsae: an improved platform for comparative genomics.</title>
        <authorList>
            <person name="Stevens L."/>
            <person name="Andersen E."/>
        </authorList>
    </citation>
    <scope>NUCLEOTIDE SEQUENCE [LARGE SCALE GENOMIC DNA]</scope>
    <source>
        <strain evidence="1">VX34</strain>
        <tissue evidence="1">Whole-organism</tissue>
    </source>
</reference>
<proteinExistence type="predicted"/>
<evidence type="ECO:0000313" key="1">
    <source>
        <dbReference type="EMBL" id="UMM39577.1"/>
    </source>
</evidence>
<protein>
    <submittedName>
        <fullName evidence="1">Uncharacterized protein</fullName>
    </submittedName>
</protein>
<dbReference type="EMBL" id="CP092625">
    <property type="protein sequence ID" value="UMM39577.1"/>
    <property type="molecule type" value="Genomic_DNA"/>
</dbReference>
<keyword evidence="2" id="KW-1185">Reference proteome</keyword>
<sequence>MQDKQDLHLVYNGSDNQVVKFNKQQTGLERIFASEMTHDIHFCRLIRKLETVIFEVTIYGKNKKEGDFKLIIQPAKTKKTDNGSILTTQHVLEPPSVWVGNPHRGIFTFMMKLEKGENFWKNAVQNCHCFPEASASVPAVNRHESTEKHSQNECYNTLLMKLDDDTNWFTVLYFPISVDYYNVRMTLCRTIRSVFIITKFDKNEPPKIYDPDFPKLYDSKKLTNDCSCGAVTV</sequence>
<dbReference type="AlphaFoldDB" id="A0AAE9FBI8"/>
<organism evidence="1 2">
    <name type="scientific">Caenorhabditis briggsae</name>
    <dbReference type="NCBI Taxonomy" id="6238"/>
    <lineage>
        <taxon>Eukaryota</taxon>
        <taxon>Metazoa</taxon>
        <taxon>Ecdysozoa</taxon>
        <taxon>Nematoda</taxon>
        <taxon>Chromadorea</taxon>
        <taxon>Rhabditida</taxon>
        <taxon>Rhabditina</taxon>
        <taxon>Rhabditomorpha</taxon>
        <taxon>Rhabditoidea</taxon>
        <taxon>Rhabditidae</taxon>
        <taxon>Peloderinae</taxon>
        <taxon>Caenorhabditis</taxon>
    </lineage>
</organism>
<name>A0AAE9FBI8_CAEBR</name>
<evidence type="ECO:0000313" key="2">
    <source>
        <dbReference type="Proteomes" id="UP000829354"/>
    </source>
</evidence>
<gene>
    <name evidence="1" type="ORF">L5515_016570</name>
</gene>
<accession>A0AAE9FBI8</accession>